<dbReference type="InterPro" id="IPR013437">
    <property type="entry name" value="FtsW"/>
</dbReference>
<evidence type="ECO:0000256" key="1">
    <source>
        <dbReference type="ARBA" id="ARBA00004651"/>
    </source>
</evidence>
<keyword evidence="2" id="KW-1003">Cell membrane</keyword>
<dbReference type="InterPro" id="IPR001182">
    <property type="entry name" value="FtsW/RodA"/>
</dbReference>
<dbReference type="Pfam" id="PF01098">
    <property type="entry name" value="FTSW_RODA_SPOVE"/>
    <property type="match status" value="1"/>
</dbReference>
<dbReference type="GO" id="GO:0008360">
    <property type="term" value="P:regulation of cell shape"/>
    <property type="evidence" value="ECO:0007669"/>
    <property type="project" value="UniProtKB-KW"/>
</dbReference>
<accession>A0A6N2TT00</accession>
<dbReference type="PROSITE" id="PS00428">
    <property type="entry name" value="FTSW_RODA_SPOVE"/>
    <property type="match status" value="1"/>
</dbReference>
<keyword evidence="4" id="KW-0133">Cell shape</keyword>
<dbReference type="GO" id="GO:0015648">
    <property type="term" value="F:lipid-linked peptidoglycan transporter activity"/>
    <property type="evidence" value="ECO:0007669"/>
    <property type="project" value="TreeGrafter"/>
</dbReference>
<evidence type="ECO:0000256" key="2">
    <source>
        <dbReference type="ARBA" id="ARBA00022475"/>
    </source>
</evidence>
<dbReference type="NCBIfam" id="TIGR02614">
    <property type="entry name" value="ftsW"/>
    <property type="match status" value="1"/>
</dbReference>
<dbReference type="GO" id="GO:0005886">
    <property type="term" value="C:plasma membrane"/>
    <property type="evidence" value="ECO:0007669"/>
    <property type="project" value="UniProtKB-SubCell"/>
</dbReference>
<dbReference type="GO" id="GO:0051301">
    <property type="term" value="P:cell division"/>
    <property type="evidence" value="ECO:0007669"/>
    <property type="project" value="InterPro"/>
</dbReference>
<proteinExistence type="predicted"/>
<protein>
    <submittedName>
        <fullName evidence="7">Lipid II flippase FtsW</fullName>
    </submittedName>
</protein>
<dbReference type="PANTHER" id="PTHR30474">
    <property type="entry name" value="CELL CYCLE PROTEIN"/>
    <property type="match status" value="1"/>
</dbReference>
<dbReference type="PANTHER" id="PTHR30474:SF13">
    <property type="entry name" value="STAGE V SPORULATION PROTEIN E"/>
    <property type="match status" value="1"/>
</dbReference>
<dbReference type="AlphaFoldDB" id="A0A6N2TT00"/>
<evidence type="ECO:0000256" key="4">
    <source>
        <dbReference type="ARBA" id="ARBA00022960"/>
    </source>
</evidence>
<comment type="subcellular location">
    <subcellularLocation>
        <location evidence="1">Cell membrane</location>
        <topology evidence="1">Multi-pass membrane protein</topology>
    </subcellularLocation>
</comment>
<keyword evidence="3" id="KW-0812">Transmembrane</keyword>
<reference evidence="7" key="1">
    <citation type="submission" date="2019-11" db="EMBL/GenBank/DDBJ databases">
        <authorList>
            <person name="Feng L."/>
        </authorList>
    </citation>
    <scope>NUCLEOTIDE SEQUENCE</scope>
    <source>
        <strain evidence="7">CinnocuumLFYP12</strain>
    </source>
</reference>
<keyword evidence="5" id="KW-1133">Transmembrane helix</keyword>
<name>A0A6N2TT00_CLOIN</name>
<evidence type="ECO:0000313" key="7">
    <source>
        <dbReference type="EMBL" id="VYT07772.1"/>
    </source>
</evidence>
<gene>
    <name evidence="7" type="primary">ftsW_1</name>
    <name evidence="7" type="ORF">CILFYP12_01427</name>
</gene>
<keyword evidence="6" id="KW-0472">Membrane</keyword>
<dbReference type="InterPro" id="IPR018365">
    <property type="entry name" value="Cell_cycle_FtsW-rel_CS"/>
</dbReference>
<evidence type="ECO:0000256" key="6">
    <source>
        <dbReference type="ARBA" id="ARBA00023136"/>
    </source>
</evidence>
<dbReference type="GO" id="GO:0032153">
    <property type="term" value="C:cell division site"/>
    <property type="evidence" value="ECO:0007669"/>
    <property type="project" value="TreeGrafter"/>
</dbReference>
<sequence>MGNTEKSSRVLLFFLLAYTVSEVVVMFSRKCRTLTVLILLLVVIGVIMVGSSSRVWASAKFDDASYFMSRQAVFALIGVFVMYVASRISLTKLRRYGKKLFILCVIALILVLIPGLGIQRNGSRSWFGVGSFLIQPSEFFKIAIIIYVADFLAKRYRIKTFKRDLLFPAFLVMLGFGLILLQPDFGSGMVMVCSIVVMVLAADSPLSYFVRVGMLGAAGLGGLIISAPYRLARITSFIDPWKDPLGAGFQIIQSLFAISPGGILGVGFDNSMQKHFYLPEPQTDFIFAIFAEEFGFIGCCILITLFLMVIYQGVKIAKNSSDPYLCYVAIGLISLFAIQVMINLGVVVGLFPVTGITLPFISYGGSSLVVMMGSMGLLMSIANES</sequence>
<evidence type="ECO:0000256" key="5">
    <source>
        <dbReference type="ARBA" id="ARBA00022989"/>
    </source>
</evidence>
<dbReference type="GO" id="GO:0009252">
    <property type="term" value="P:peptidoglycan biosynthetic process"/>
    <property type="evidence" value="ECO:0007669"/>
    <property type="project" value="InterPro"/>
</dbReference>
<evidence type="ECO:0000256" key="3">
    <source>
        <dbReference type="ARBA" id="ARBA00022692"/>
    </source>
</evidence>
<organism evidence="7">
    <name type="scientific">Clostridium innocuum</name>
    <dbReference type="NCBI Taxonomy" id="1522"/>
    <lineage>
        <taxon>Bacteria</taxon>
        <taxon>Bacillati</taxon>
        <taxon>Bacillota</taxon>
        <taxon>Clostridia</taxon>
        <taxon>Eubacteriales</taxon>
        <taxon>Clostridiaceae</taxon>
        <taxon>Clostridium</taxon>
    </lineage>
</organism>
<dbReference type="EMBL" id="CACRTE010000019">
    <property type="protein sequence ID" value="VYT07772.1"/>
    <property type="molecule type" value="Genomic_DNA"/>
</dbReference>